<keyword evidence="5" id="KW-0687">Ribonucleoprotein</keyword>
<dbReference type="RefSeq" id="WP_097175062.1">
    <property type="nucleotide sequence ID" value="NZ_OBML01000006.1"/>
</dbReference>
<comment type="similarity">
    <text evidence="3">Belongs to the acetyltransferase family. RimJ subfamily.</text>
</comment>
<reference evidence="5 6" key="1">
    <citation type="submission" date="2017-08" db="EMBL/GenBank/DDBJ databases">
        <authorList>
            <person name="de Groot N.N."/>
        </authorList>
    </citation>
    <scope>NUCLEOTIDE SEQUENCE [LARGE SCALE GENOMIC DNA]</scope>
    <source>
        <strain evidence="5 6">USBA 352</strain>
    </source>
</reference>
<gene>
    <name evidence="5" type="ORF">SAMN05421512_10675</name>
</gene>
<dbReference type="PROSITE" id="PS51186">
    <property type="entry name" value="GNAT"/>
    <property type="match status" value="1"/>
</dbReference>
<evidence type="ECO:0000256" key="2">
    <source>
        <dbReference type="ARBA" id="ARBA00023315"/>
    </source>
</evidence>
<dbReference type="Pfam" id="PF13302">
    <property type="entry name" value="Acetyltransf_3"/>
    <property type="match status" value="1"/>
</dbReference>
<keyword evidence="6" id="KW-1185">Reference proteome</keyword>
<dbReference type="InterPro" id="IPR000182">
    <property type="entry name" value="GNAT_dom"/>
</dbReference>
<name>A0A285SNF3_9HYPH</name>
<protein>
    <submittedName>
        <fullName evidence="5">[SSU ribosomal protein S5P]-alanine acetyltransferase</fullName>
    </submittedName>
</protein>
<dbReference type="OrthoDB" id="9801669at2"/>
<dbReference type="Proteomes" id="UP000219331">
    <property type="component" value="Unassembled WGS sequence"/>
</dbReference>
<keyword evidence="2" id="KW-0012">Acyltransferase</keyword>
<sequence>MSLFRAFSGSEPVRTLIAGEGENALMLRQPQPQDHPQWAALREASHAFLQPWEPLWAADELSRASYRRRLRRYAREMREDRAYPFFLFRLADGVLVGGATLSNIRRGVAQAASLGYWMGAPHAGRGHMSRAVQALLGFAFSELSLHRVEAACLPHNVASQRLLEKAGFCREGYARRYLRIAGEWQDHLLFARLASDTAAPQGLATISAASVAVWQAQVPADPGAPAGAGEKEIL</sequence>
<dbReference type="InterPro" id="IPR051531">
    <property type="entry name" value="N-acetyltransferase"/>
</dbReference>
<dbReference type="PANTHER" id="PTHR43792:SF8">
    <property type="entry name" value="[RIBOSOMAL PROTEIN US5]-ALANINE N-ACETYLTRANSFERASE"/>
    <property type="match status" value="1"/>
</dbReference>
<dbReference type="Gene3D" id="3.40.630.30">
    <property type="match status" value="1"/>
</dbReference>
<proteinExistence type="inferred from homology"/>
<dbReference type="STRING" id="538381.GCA_001696535_02604"/>
<evidence type="ECO:0000256" key="3">
    <source>
        <dbReference type="ARBA" id="ARBA00038502"/>
    </source>
</evidence>
<evidence type="ECO:0000259" key="4">
    <source>
        <dbReference type="PROSITE" id="PS51186"/>
    </source>
</evidence>
<evidence type="ECO:0000256" key="1">
    <source>
        <dbReference type="ARBA" id="ARBA00022679"/>
    </source>
</evidence>
<evidence type="ECO:0000313" key="6">
    <source>
        <dbReference type="Proteomes" id="UP000219331"/>
    </source>
</evidence>
<keyword evidence="1 5" id="KW-0808">Transferase</keyword>
<feature type="domain" description="N-acetyltransferase" evidence="4">
    <location>
        <begin position="25"/>
        <end position="195"/>
    </location>
</feature>
<dbReference type="SUPFAM" id="SSF55729">
    <property type="entry name" value="Acyl-CoA N-acyltransferases (Nat)"/>
    <property type="match status" value="1"/>
</dbReference>
<dbReference type="InterPro" id="IPR016181">
    <property type="entry name" value="Acyl_CoA_acyltransferase"/>
</dbReference>
<dbReference type="AlphaFoldDB" id="A0A285SNF3"/>
<keyword evidence="5" id="KW-0689">Ribosomal protein</keyword>
<organism evidence="5 6">
    <name type="scientific">Stappia indica</name>
    <dbReference type="NCBI Taxonomy" id="538381"/>
    <lineage>
        <taxon>Bacteria</taxon>
        <taxon>Pseudomonadati</taxon>
        <taxon>Pseudomonadota</taxon>
        <taxon>Alphaproteobacteria</taxon>
        <taxon>Hyphomicrobiales</taxon>
        <taxon>Stappiaceae</taxon>
        <taxon>Stappia</taxon>
    </lineage>
</organism>
<accession>A0A285SNF3</accession>
<dbReference type="GO" id="GO:0005840">
    <property type="term" value="C:ribosome"/>
    <property type="evidence" value="ECO:0007669"/>
    <property type="project" value="UniProtKB-KW"/>
</dbReference>
<evidence type="ECO:0000313" key="5">
    <source>
        <dbReference type="EMBL" id="SOC09621.1"/>
    </source>
</evidence>
<dbReference type="PANTHER" id="PTHR43792">
    <property type="entry name" value="GNAT FAMILY, PUTATIVE (AFU_ORTHOLOGUE AFUA_3G00765)-RELATED-RELATED"/>
    <property type="match status" value="1"/>
</dbReference>
<dbReference type="EMBL" id="OBML01000006">
    <property type="protein sequence ID" value="SOC09621.1"/>
    <property type="molecule type" value="Genomic_DNA"/>
</dbReference>
<dbReference type="GO" id="GO:0008999">
    <property type="term" value="F:protein-N-terminal-alanine acetyltransferase activity"/>
    <property type="evidence" value="ECO:0007669"/>
    <property type="project" value="TreeGrafter"/>
</dbReference>
<dbReference type="GO" id="GO:0005737">
    <property type="term" value="C:cytoplasm"/>
    <property type="evidence" value="ECO:0007669"/>
    <property type="project" value="TreeGrafter"/>
</dbReference>